<accession>A0A0E9RC20</accession>
<sequence length="56" mass="6326">MRIHRSNHPNNCPRTSIISIILSSQHQLRANPQPNSSTSPRPTNNSSFNSRLMILC</sequence>
<reference evidence="2" key="1">
    <citation type="submission" date="2014-11" db="EMBL/GenBank/DDBJ databases">
        <authorList>
            <person name="Amaro Gonzalez C."/>
        </authorList>
    </citation>
    <scope>NUCLEOTIDE SEQUENCE</scope>
</reference>
<organism evidence="2">
    <name type="scientific">Anguilla anguilla</name>
    <name type="common">European freshwater eel</name>
    <name type="synonym">Muraena anguilla</name>
    <dbReference type="NCBI Taxonomy" id="7936"/>
    <lineage>
        <taxon>Eukaryota</taxon>
        <taxon>Metazoa</taxon>
        <taxon>Chordata</taxon>
        <taxon>Craniata</taxon>
        <taxon>Vertebrata</taxon>
        <taxon>Euteleostomi</taxon>
        <taxon>Actinopterygii</taxon>
        <taxon>Neopterygii</taxon>
        <taxon>Teleostei</taxon>
        <taxon>Anguilliformes</taxon>
        <taxon>Anguillidae</taxon>
        <taxon>Anguilla</taxon>
    </lineage>
</organism>
<reference evidence="2" key="2">
    <citation type="journal article" date="2015" name="Fish Shellfish Immunol.">
        <title>Early steps in the European eel (Anguilla anguilla)-Vibrio vulnificus interaction in the gills: Role of the RtxA13 toxin.</title>
        <authorList>
            <person name="Callol A."/>
            <person name="Pajuelo D."/>
            <person name="Ebbesson L."/>
            <person name="Teles M."/>
            <person name="MacKenzie S."/>
            <person name="Amaro C."/>
        </authorList>
    </citation>
    <scope>NUCLEOTIDE SEQUENCE</scope>
</reference>
<dbReference type="AlphaFoldDB" id="A0A0E9RC20"/>
<evidence type="ECO:0000313" key="2">
    <source>
        <dbReference type="EMBL" id="JAH25873.1"/>
    </source>
</evidence>
<feature type="compositionally biased region" description="Low complexity" evidence="1">
    <location>
        <begin position="31"/>
        <end position="56"/>
    </location>
</feature>
<evidence type="ECO:0000256" key="1">
    <source>
        <dbReference type="SAM" id="MobiDB-lite"/>
    </source>
</evidence>
<name>A0A0E9RC20_ANGAN</name>
<dbReference type="EMBL" id="GBXM01082704">
    <property type="protein sequence ID" value="JAH25873.1"/>
    <property type="molecule type" value="Transcribed_RNA"/>
</dbReference>
<proteinExistence type="predicted"/>
<protein>
    <submittedName>
        <fullName evidence="2">Uncharacterized protein</fullName>
    </submittedName>
</protein>
<feature type="region of interest" description="Disordered" evidence="1">
    <location>
        <begin position="26"/>
        <end position="56"/>
    </location>
</feature>